<proteinExistence type="inferred from homology"/>
<feature type="domain" description="SAM" evidence="6">
    <location>
        <begin position="957"/>
        <end position="996"/>
    </location>
</feature>
<dbReference type="InterPro" id="IPR037621">
    <property type="entry name" value="LIP-1_SAM_2"/>
</dbReference>
<feature type="compositionally biased region" description="Low complexity" evidence="5">
    <location>
        <begin position="574"/>
        <end position="593"/>
    </location>
</feature>
<sequence>MCEVMPTISEAEVGSNGGALGSGSPVQTDSEGHFESLMVSMLEERDRLLDTLRETQENLCVTQSKLHEISHERDSLQRQLNSALPQEFAALTKEVNMCREQLLEREEEIAELKAERNNTRLLLEHLECLVSRHERSLRMTVVKRQAQSPAGVSSEVEVLKALKSLFEHHKALDEKQRLSDVSMGAEEDCGKDGELQEAMERQSKELLHLKERVASLSSRVTELEEDLDTARKDLIKSEDINSRLQRDLRESLAQKEDMEERITTLEKRYLAAQREATSVHDLNDKLENEIANKDSLVCQMEEKSRQLQERLELAEQKLQQTMRKAETLPEVEAELAQRVVALTKRSACSVSQDGRSQMKAEERHGNVEERLRQMEAQLEEKNQELLREQLLIQIETMRTEHERGRSRSNSLLHHGRSHVSGTPDFRYPVSVSSAMDSHYSGALVLRRPQKGRMSALRDEPSKVQTLDEQDWDRLQQANVLANVAHAFESDMDMSDMEDDRETVFSSMDLLSPAGQADAQTLALMLQEQLDAINNEIRMIQEEKESTAMRAEEIESRVGSGDDLGSRFRSMTSLPPSFHSSSHAESSPPGSGHSTPRRPSRSPSRELDRMGVMTLHYRSEPCVLRGVAYSSSLLTCAPVFVQCAQDDKATIRCETSPPSTPSSMRLHKGALHTASHEDIRDVRGTGLQDGAGSNPSSSNSSQDSLNKGAKKKSIKSSIGRLFAKKEKGRPSPVGKESPGPALAGTPDGGSTQDGMTLGKLGGPAEKNRKLQKNSVSVWQSVSQQKRICYDSCLTFPSVSQCLILLVFPPLFSSLPPLFSHVIHSPKSGHELLEEACRQGLPFAQWDGPTVVVWLELWVGMPAWYVAACRANVKSGAIMSALSDTEIQREIGISNPLHRLKLRLAIQEIMSLTSPSAPPTSRTSSGNVWLTHEEMESLAATPPTTLAYGDMNHEWIGNDWLPSLGLPQYRSYFMESLVDARMLDHLTKKDLRSQLKMGCSALTVFVVFSLYRNSFQCGVMCLRRLNYDRKELERRREESQVEVKDVLVWTNERVVSWVQAIGLKEYAATGTERRLEEDDDKNFRRAPSWRKKFRPKDVRGLSVSSADTLPPSFRVSAGDASSAALLAKKPQLDGTCEQAAACETRVFSVWIQPQSEPTPADLTQVKQKQTSPHQAGVSENEHWFGFSCYRPVIPSELCPTSRNFRFDASM</sequence>
<feature type="compositionally biased region" description="Low complexity" evidence="5">
    <location>
        <begin position="692"/>
        <end position="705"/>
    </location>
</feature>
<dbReference type="EMBL" id="JACTAM010000018">
    <property type="protein sequence ID" value="KAI2653792.1"/>
    <property type="molecule type" value="Genomic_DNA"/>
</dbReference>
<dbReference type="CDD" id="cd09562">
    <property type="entry name" value="SAM_liprin-alpha1_2_3_4_repeat1"/>
    <property type="match status" value="1"/>
</dbReference>
<feature type="region of interest" description="Disordered" evidence="5">
    <location>
        <begin position="398"/>
        <end position="419"/>
    </location>
</feature>
<dbReference type="SMART" id="SM00454">
    <property type="entry name" value="SAM"/>
    <property type="match status" value="2"/>
</dbReference>
<feature type="coiled-coil region" evidence="4">
    <location>
        <begin position="357"/>
        <end position="391"/>
    </location>
</feature>
<feature type="compositionally biased region" description="Basic and acidic residues" evidence="5">
    <location>
        <begin position="673"/>
        <end position="682"/>
    </location>
</feature>
<reference evidence="7 8" key="1">
    <citation type="submission" date="2022-01" db="EMBL/GenBank/DDBJ databases">
        <title>A high-quality chromosome-level genome assembly of rohu carp, Labeo rohita.</title>
        <authorList>
            <person name="Arick M.A. II"/>
            <person name="Hsu C.-Y."/>
            <person name="Magbanua Z."/>
            <person name="Pechanova O."/>
            <person name="Grover C."/>
            <person name="Miller E."/>
            <person name="Thrash A."/>
            <person name="Ezzel L."/>
            <person name="Alam S."/>
            <person name="Benzie J."/>
            <person name="Hamilton M."/>
            <person name="Karsi A."/>
            <person name="Lawrence M.L."/>
            <person name="Peterson D.G."/>
        </authorList>
    </citation>
    <scope>NUCLEOTIDE SEQUENCE [LARGE SCALE GENOMIC DNA]</scope>
    <source>
        <strain evidence="8">BAU-BD-2019</strain>
        <tissue evidence="7">Blood</tissue>
    </source>
</reference>
<evidence type="ECO:0000256" key="5">
    <source>
        <dbReference type="SAM" id="MobiDB-lite"/>
    </source>
</evidence>
<feature type="compositionally biased region" description="Basic and acidic residues" evidence="5">
    <location>
        <begin position="546"/>
        <end position="555"/>
    </location>
</feature>
<keyword evidence="2" id="KW-0677">Repeat</keyword>
<evidence type="ECO:0000256" key="2">
    <source>
        <dbReference type="ARBA" id="ARBA00022737"/>
    </source>
</evidence>
<evidence type="ECO:0000256" key="1">
    <source>
        <dbReference type="ARBA" id="ARBA00007026"/>
    </source>
</evidence>
<evidence type="ECO:0000259" key="6">
    <source>
        <dbReference type="PROSITE" id="PS50105"/>
    </source>
</evidence>
<organism evidence="7 8">
    <name type="scientific">Labeo rohita</name>
    <name type="common">Indian major carp</name>
    <name type="synonym">Cyprinus rohita</name>
    <dbReference type="NCBI Taxonomy" id="84645"/>
    <lineage>
        <taxon>Eukaryota</taxon>
        <taxon>Metazoa</taxon>
        <taxon>Chordata</taxon>
        <taxon>Craniata</taxon>
        <taxon>Vertebrata</taxon>
        <taxon>Euteleostomi</taxon>
        <taxon>Actinopterygii</taxon>
        <taxon>Neopterygii</taxon>
        <taxon>Teleostei</taxon>
        <taxon>Ostariophysi</taxon>
        <taxon>Cypriniformes</taxon>
        <taxon>Cyprinidae</taxon>
        <taxon>Labeoninae</taxon>
        <taxon>Labeonini</taxon>
        <taxon>Labeo</taxon>
    </lineage>
</organism>
<dbReference type="PANTHER" id="PTHR12587">
    <property type="entry name" value="LAR INTERACTING PROTEIN LIP -RELATED PROTEIN"/>
    <property type="match status" value="1"/>
</dbReference>
<dbReference type="Gene3D" id="1.10.150.50">
    <property type="entry name" value="Transcription Factor, Ets-1"/>
    <property type="match status" value="3"/>
</dbReference>
<dbReference type="CDD" id="cd09565">
    <property type="entry name" value="SAM_liprin-alpha1_2_3_4_repeat2"/>
    <property type="match status" value="1"/>
</dbReference>
<accession>A0ABQ8LT17</accession>
<evidence type="ECO:0000313" key="7">
    <source>
        <dbReference type="EMBL" id="KAI2653792.1"/>
    </source>
</evidence>
<dbReference type="InterPro" id="IPR037620">
    <property type="entry name" value="LIP-1_SAM_1"/>
</dbReference>
<gene>
    <name evidence="7" type="ORF">H4Q32_014136</name>
</gene>
<dbReference type="SUPFAM" id="SSF47769">
    <property type="entry name" value="SAM/Pointed domain"/>
    <property type="match status" value="2"/>
</dbReference>
<dbReference type="Pfam" id="PF25526">
    <property type="entry name" value="LIP-1"/>
    <property type="match status" value="1"/>
</dbReference>
<dbReference type="InterPro" id="IPR057892">
    <property type="entry name" value="LIP-1_CC2"/>
</dbReference>
<feature type="coiled-coil region" evidence="4">
    <location>
        <begin position="95"/>
        <end position="129"/>
    </location>
</feature>
<name>A0ABQ8LT17_LABRO</name>
<dbReference type="Proteomes" id="UP000830375">
    <property type="component" value="Unassembled WGS sequence"/>
</dbReference>
<evidence type="ECO:0000313" key="8">
    <source>
        <dbReference type="Proteomes" id="UP000830375"/>
    </source>
</evidence>
<dbReference type="InterPro" id="IPR001660">
    <property type="entry name" value="SAM"/>
</dbReference>
<protein>
    <submittedName>
        <fullName evidence="7">Liprin-alpha-1</fullName>
    </submittedName>
</protein>
<keyword evidence="3 4" id="KW-0175">Coiled coil</keyword>
<evidence type="ECO:0000256" key="4">
    <source>
        <dbReference type="SAM" id="Coils"/>
    </source>
</evidence>
<dbReference type="InterPro" id="IPR029515">
    <property type="entry name" value="Liprin"/>
</dbReference>
<feature type="region of interest" description="Disordered" evidence="5">
    <location>
        <begin position="653"/>
        <end position="770"/>
    </location>
</feature>
<keyword evidence="8" id="KW-1185">Reference proteome</keyword>
<feature type="coiled-coil region" evidence="4">
    <location>
        <begin position="199"/>
        <end position="328"/>
    </location>
</feature>
<comment type="similarity">
    <text evidence="1">Belongs to the liprin family. Liprin-alpha subfamily.</text>
</comment>
<feature type="domain" description="SAM" evidence="6">
    <location>
        <begin position="844"/>
        <end position="910"/>
    </location>
</feature>
<comment type="caution">
    <text evidence="7">The sequence shown here is derived from an EMBL/GenBank/DDBJ whole genome shotgun (WGS) entry which is preliminary data.</text>
</comment>
<dbReference type="Pfam" id="PF00536">
    <property type="entry name" value="SAM_1"/>
    <property type="match status" value="1"/>
</dbReference>
<feature type="region of interest" description="Disordered" evidence="5">
    <location>
        <begin position="546"/>
        <end position="605"/>
    </location>
</feature>
<dbReference type="PROSITE" id="PS50105">
    <property type="entry name" value="SAM_DOMAIN"/>
    <property type="match status" value="2"/>
</dbReference>
<evidence type="ECO:0000256" key="3">
    <source>
        <dbReference type="ARBA" id="ARBA00023054"/>
    </source>
</evidence>
<dbReference type="InterPro" id="IPR013761">
    <property type="entry name" value="SAM/pointed_sf"/>
</dbReference>
<dbReference type="PANTHER" id="PTHR12587:SF15">
    <property type="entry name" value="LIPRIN-ALPHA-1"/>
    <property type="match status" value="1"/>
</dbReference>